<dbReference type="RefSeq" id="WP_303278837.1">
    <property type="nucleotide sequence ID" value="NZ_JAUOEK010000142.1"/>
</dbReference>
<evidence type="ECO:0000256" key="1">
    <source>
        <dbReference type="ARBA" id="ARBA00004323"/>
    </source>
</evidence>
<proteinExistence type="predicted"/>
<comment type="subcellular location">
    <subcellularLocation>
        <location evidence="2">Endoplasmic reticulum membrane</location>
        <topology evidence="2">Single-pass type II membrane protein</topology>
    </subcellularLocation>
    <subcellularLocation>
        <location evidence="1">Golgi apparatus membrane</location>
        <topology evidence="1">Single-pass type II membrane protein</topology>
    </subcellularLocation>
</comment>
<evidence type="ECO:0000313" key="16">
    <source>
        <dbReference type="Proteomes" id="UP001176883"/>
    </source>
</evidence>
<keyword evidence="13" id="KW-0325">Glycoprotein</keyword>
<keyword evidence="5" id="KW-0812">Transmembrane</keyword>
<keyword evidence="8" id="KW-0735">Signal-anchor</keyword>
<evidence type="ECO:0000256" key="12">
    <source>
        <dbReference type="ARBA" id="ARBA00023157"/>
    </source>
</evidence>
<keyword evidence="16" id="KW-1185">Reference proteome</keyword>
<dbReference type="PANTHER" id="PTHR46025">
    <property type="entry name" value="XYLOSYLTRANSFERASE OXT"/>
    <property type="match status" value="1"/>
</dbReference>
<evidence type="ECO:0000256" key="6">
    <source>
        <dbReference type="ARBA" id="ARBA00022723"/>
    </source>
</evidence>
<dbReference type="InterPro" id="IPR043538">
    <property type="entry name" value="XYLT"/>
</dbReference>
<keyword evidence="12" id="KW-1015">Disulfide bond</keyword>
<evidence type="ECO:0000256" key="2">
    <source>
        <dbReference type="ARBA" id="ARBA00004648"/>
    </source>
</evidence>
<evidence type="ECO:0000256" key="10">
    <source>
        <dbReference type="ARBA" id="ARBA00023034"/>
    </source>
</evidence>
<name>A0ABT8WDC7_9FLAO</name>
<evidence type="ECO:0000313" key="15">
    <source>
        <dbReference type="EMBL" id="MDO5971133.1"/>
    </source>
</evidence>
<comment type="caution">
    <text evidence="15">The sequence shown here is derived from an EMBL/GenBank/DDBJ whole genome shotgun (WGS) entry which is preliminary data.</text>
</comment>
<evidence type="ECO:0000256" key="14">
    <source>
        <dbReference type="ARBA" id="ARBA00042865"/>
    </source>
</evidence>
<keyword evidence="7" id="KW-0256">Endoplasmic reticulum</keyword>
<keyword evidence="6" id="KW-0479">Metal-binding</keyword>
<gene>
    <name evidence="15" type="ORF">Q4Q35_15095</name>
</gene>
<evidence type="ECO:0000256" key="7">
    <source>
        <dbReference type="ARBA" id="ARBA00022824"/>
    </source>
</evidence>
<reference evidence="15" key="1">
    <citation type="submission" date="2023-07" db="EMBL/GenBank/DDBJ databases">
        <title>Two novel species in the genus Flavivirga.</title>
        <authorList>
            <person name="Kwon K."/>
        </authorList>
    </citation>
    <scope>NUCLEOTIDE SEQUENCE</scope>
    <source>
        <strain evidence="15">KCTC 52353</strain>
    </source>
</reference>
<dbReference type="InterPro" id="IPR003406">
    <property type="entry name" value="Glyco_trans_14"/>
</dbReference>
<evidence type="ECO:0000256" key="11">
    <source>
        <dbReference type="ARBA" id="ARBA00023136"/>
    </source>
</evidence>
<organism evidence="15 16">
    <name type="scientific">Flavivirga aquimarina</name>
    <dbReference type="NCBI Taxonomy" id="2027862"/>
    <lineage>
        <taxon>Bacteria</taxon>
        <taxon>Pseudomonadati</taxon>
        <taxon>Bacteroidota</taxon>
        <taxon>Flavobacteriia</taxon>
        <taxon>Flavobacteriales</taxon>
        <taxon>Flavobacteriaceae</taxon>
        <taxon>Flavivirga</taxon>
    </lineage>
</organism>
<evidence type="ECO:0000256" key="13">
    <source>
        <dbReference type="ARBA" id="ARBA00023180"/>
    </source>
</evidence>
<sequence length="286" mass="34065">MEDKIAILILAHHNPDQLTTLIEHLSENFIVYVQIDKKSTLLISELPKHDNVFYFKEVNVYWGDYSLVENMLFVLEKAFKNNHSHYLFISGDDFPIKPNKEIIDFLTVNNSNIYMYANPLPIKTWTFNNGFDRVDRYWYMKIKSRNTVKAINRILLYVQRIFGIKIKRFPIKLYAGSQWLNLTHEALKAVFNFLNSNPEYLKKLKYSRATDEMWIQTIIMNNSVLKEKVINNDLRYIDWETGPEFPRVLNENDEKLLLKSNALFARKFNFNRDKKFINSFLNKLNS</sequence>
<keyword evidence="11" id="KW-0472">Membrane</keyword>
<keyword evidence="9" id="KW-1133">Transmembrane helix</keyword>
<evidence type="ECO:0000256" key="5">
    <source>
        <dbReference type="ARBA" id="ARBA00022692"/>
    </source>
</evidence>
<evidence type="ECO:0000256" key="4">
    <source>
        <dbReference type="ARBA" id="ARBA00022679"/>
    </source>
</evidence>
<keyword evidence="10" id="KW-0333">Golgi apparatus</keyword>
<keyword evidence="4" id="KW-0808">Transferase</keyword>
<dbReference type="Proteomes" id="UP001176883">
    <property type="component" value="Unassembled WGS sequence"/>
</dbReference>
<keyword evidence="3" id="KW-0328">Glycosyltransferase</keyword>
<protein>
    <recommendedName>
        <fullName evidence="14">Peptide O-xylosyltransferase</fullName>
    </recommendedName>
</protein>
<evidence type="ECO:0000256" key="8">
    <source>
        <dbReference type="ARBA" id="ARBA00022968"/>
    </source>
</evidence>
<accession>A0ABT8WDC7</accession>
<dbReference type="Pfam" id="PF02485">
    <property type="entry name" value="Branch"/>
    <property type="match status" value="1"/>
</dbReference>
<dbReference type="PANTHER" id="PTHR46025:SF3">
    <property type="entry name" value="XYLOSYLTRANSFERASE OXT"/>
    <property type="match status" value="1"/>
</dbReference>
<evidence type="ECO:0000256" key="3">
    <source>
        <dbReference type="ARBA" id="ARBA00022676"/>
    </source>
</evidence>
<dbReference type="EMBL" id="JAUOEK010000142">
    <property type="protein sequence ID" value="MDO5971133.1"/>
    <property type="molecule type" value="Genomic_DNA"/>
</dbReference>
<evidence type="ECO:0000256" key="9">
    <source>
        <dbReference type="ARBA" id="ARBA00022989"/>
    </source>
</evidence>